<feature type="chain" id="PRO_5023832171" description="Transporter" evidence="3">
    <location>
        <begin position="47"/>
        <end position="476"/>
    </location>
</feature>
<keyword evidence="5" id="KW-1185">Reference proteome</keyword>
<feature type="compositionally biased region" description="Low complexity" evidence="2">
    <location>
        <begin position="144"/>
        <end position="166"/>
    </location>
</feature>
<accession>A0A5J6MN35</accession>
<dbReference type="AlphaFoldDB" id="A0A5J6MN35"/>
<evidence type="ECO:0000256" key="2">
    <source>
        <dbReference type="SAM" id="MobiDB-lite"/>
    </source>
</evidence>
<dbReference type="KEGG" id="htq:FRZ44_28300"/>
<evidence type="ECO:0000256" key="3">
    <source>
        <dbReference type="SAM" id="SignalP"/>
    </source>
</evidence>
<feature type="signal peptide" evidence="3">
    <location>
        <begin position="1"/>
        <end position="46"/>
    </location>
</feature>
<evidence type="ECO:0008006" key="6">
    <source>
        <dbReference type="Google" id="ProtNLM"/>
    </source>
</evidence>
<organism evidence="4 5">
    <name type="scientific">Hypericibacter terrae</name>
    <dbReference type="NCBI Taxonomy" id="2602015"/>
    <lineage>
        <taxon>Bacteria</taxon>
        <taxon>Pseudomonadati</taxon>
        <taxon>Pseudomonadota</taxon>
        <taxon>Alphaproteobacteria</taxon>
        <taxon>Rhodospirillales</taxon>
        <taxon>Dongiaceae</taxon>
        <taxon>Hypericibacter</taxon>
    </lineage>
</organism>
<gene>
    <name evidence="4" type="ORF">FRZ44_28300</name>
</gene>
<name>A0A5J6MN35_9PROT</name>
<keyword evidence="1" id="KW-0175">Coiled coil</keyword>
<dbReference type="EMBL" id="CP042906">
    <property type="protein sequence ID" value="QEX17530.1"/>
    <property type="molecule type" value="Genomic_DNA"/>
</dbReference>
<dbReference type="Proteomes" id="UP000326202">
    <property type="component" value="Chromosome"/>
</dbReference>
<evidence type="ECO:0000256" key="1">
    <source>
        <dbReference type="SAM" id="Coils"/>
    </source>
</evidence>
<keyword evidence="3" id="KW-0732">Signal</keyword>
<reference evidence="4 5" key="1">
    <citation type="submission" date="2019-08" db="EMBL/GenBank/DDBJ databases">
        <title>Hyperibacter terrae gen. nov., sp. nov. and Hyperibacter viscosus sp. nov., two new members in the family Rhodospirillaceae isolated from the rhizosphere of Hypericum perforatum.</title>
        <authorList>
            <person name="Noviana Z."/>
        </authorList>
    </citation>
    <scope>NUCLEOTIDE SEQUENCE [LARGE SCALE GENOMIC DNA]</scope>
    <source>
        <strain evidence="4 5">R5913</strain>
    </source>
</reference>
<feature type="region of interest" description="Disordered" evidence="2">
    <location>
        <begin position="140"/>
        <end position="175"/>
    </location>
</feature>
<feature type="coiled-coil region" evidence="1">
    <location>
        <begin position="61"/>
        <end position="105"/>
    </location>
</feature>
<protein>
    <recommendedName>
        <fullName evidence="6">Transporter</fullName>
    </recommendedName>
</protein>
<evidence type="ECO:0000313" key="5">
    <source>
        <dbReference type="Proteomes" id="UP000326202"/>
    </source>
</evidence>
<sequence length="476" mass="51138">MATGSKLVGRSRDGTFRFLAPGRGWAALALAASVATWVGFAASAQAQDTTSGSLPNNQDMVTILQRQQQMLDEQARKLEEQAKILAEQEKTLRQQQQQLQQLQRQANAAPTVLPASMGMPNLGNQGTPYYAIQDVIPVPPTEDQQQQQQTEPAPSGGAAPAPAGSAEGDRPQSEKAPEQLLLERGGVLLPAGQLQIEPSIEYDYYSNNQIAISGFSIFDAIIIGTLDVNDIKRNIVTARATARYGLTDRIQLDTIVPGLYRQDSEIFGAGTANQQKVVTDNWGLGDIQSDISYQPIIGDGGSIPDVILKVGARFPTGESPFDINTKSIGTGRVVLDEPPTGSGFYGVTSGFTMVWRVDPVVFFGGFNFTYNIEQDQGSQFGNIDPGDVYEFFGGINIALSELVSMNLSFDDQIVSSTTQNGDKIDGSDFNDARLILGTSVGIGPRTSLTFNASAGLTNQSPDFAFTISIPMTFTLF</sequence>
<evidence type="ECO:0000313" key="4">
    <source>
        <dbReference type="EMBL" id="QEX17530.1"/>
    </source>
</evidence>
<proteinExistence type="predicted"/>